<keyword evidence="2 9" id="KW-0813">Transport</keyword>
<dbReference type="RefSeq" id="WP_336435436.1">
    <property type="nucleotide sequence ID" value="NZ_JBAWKS010000001.1"/>
</dbReference>
<gene>
    <name evidence="11" type="ORF">WAE96_10735</name>
</gene>
<comment type="caution">
    <text evidence="11">The sequence shown here is derived from an EMBL/GenBank/DDBJ whole genome shotgun (WGS) entry which is preliminary data.</text>
</comment>
<evidence type="ECO:0000256" key="5">
    <source>
        <dbReference type="ARBA" id="ARBA00022692"/>
    </source>
</evidence>
<comment type="function">
    <text evidence="9">Part of the tripartite ATP-independent periplasmic (TRAP) transport system.</text>
</comment>
<keyword evidence="4 9" id="KW-0997">Cell inner membrane</keyword>
<organism evidence="11 12">
    <name type="scientific">Pseudoalteromonas spongiae</name>
    <dbReference type="NCBI Taxonomy" id="298657"/>
    <lineage>
        <taxon>Bacteria</taxon>
        <taxon>Pseudomonadati</taxon>
        <taxon>Pseudomonadota</taxon>
        <taxon>Gammaproteobacteria</taxon>
        <taxon>Alteromonadales</taxon>
        <taxon>Pseudoalteromonadaceae</taxon>
        <taxon>Pseudoalteromonas</taxon>
    </lineage>
</organism>
<dbReference type="PANTHER" id="PTHR35011">
    <property type="entry name" value="2,3-DIKETO-L-GULONATE TRAP TRANSPORTER SMALL PERMEASE PROTEIN YIAM"/>
    <property type="match status" value="1"/>
</dbReference>
<keyword evidence="6 9" id="KW-1133">Transmembrane helix</keyword>
<name>A0ABU8ET39_9GAMM</name>
<keyword evidence="12" id="KW-1185">Reference proteome</keyword>
<reference evidence="11 12" key="1">
    <citation type="submission" date="2023-12" db="EMBL/GenBank/DDBJ databases">
        <title>Friends and Foes: Symbiotic and Algicidal bacterial influence on Karenia brevis blooms.</title>
        <authorList>
            <person name="Fei C."/>
            <person name="Mohamed A.R."/>
            <person name="Booker A."/>
            <person name="Arshad M."/>
            <person name="Klass S."/>
            <person name="Ahn S."/>
            <person name="Gilbert P.M."/>
            <person name="Heil C.A."/>
            <person name="Martinez J.M."/>
            <person name="Amin S.A."/>
        </authorList>
    </citation>
    <scope>NUCLEOTIDE SEQUENCE [LARGE SCALE GENOMIC DNA]</scope>
    <source>
        <strain evidence="11 12">CE15</strain>
    </source>
</reference>
<proteinExistence type="inferred from homology"/>
<dbReference type="InterPro" id="IPR007387">
    <property type="entry name" value="TRAP_DctQ"/>
</dbReference>
<comment type="similarity">
    <text evidence="8 9">Belongs to the TRAP transporter small permease family.</text>
</comment>
<evidence type="ECO:0000256" key="4">
    <source>
        <dbReference type="ARBA" id="ARBA00022519"/>
    </source>
</evidence>
<comment type="caution">
    <text evidence="9">Lacks conserved residue(s) required for the propagation of feature annotation.</text>
</comment>
<comment type="subcellular location">
    <subcellularLocation>
        <location evidence="1 9">Cell inner membrane</location>
        <topology evidence="1 9">Multi-pass membrane protein</topology>
    </subcellularLocation>
</comment>
<evidence type="ECO:0000256" key="7">
    <source>
        <dbReference type="ARBA" id="ARBA00023136"/>
    </source>
</evidence>
<evidence type="ECO:0000313" key="12">
    <source>
        <dbReference type="Proteomes" id="UP001382455"/>
    </source>
</evidence>
<keyword evidence="3" id="KW-1003">Cell membrane</keyword>
<feature type="domain" description="Tripartite ATP-independent periplasmic transporters DctQ component" evidence="10">
    <location>
        <begin position="8"/>
        <end position="141"/>
    </location>
</feature>
<evidence type="ECO:0000256" key="8">
    <source>
        <dbReference type="ARBA" id="ARBA00038436"/>
    </source>
</evidence>
<evidence type="ECO:0000256" key="9">
    <source>
        <dbReference type="RuleBase" id="RU369079"/>
    </source>
</evidence>
<dbReference type="InterPro" id="IPR055348">
    <property type="entry name" value="DctQ"/>
</dbReference>
<feature type="transmembrane region" description="Helical" evidence="9">
    <location>
        <begin position="113"/>
        <end position="131"/>
    </location>
</feature>
<evidence type="ECO:0000313" key="11">
    <source>
        <dbReference type="EMBL" id="MEI4550141.1"/>
    </source>
</evidence>
<comment type="subunit">
    <text evidence="9">The complex comprises the extracytoplasmic solute receptor protein and the two transmembrane proteins.</text>
</comment>
<sequence length="150" mass="17252">MAWFSFAMVLIMFLIVLLRYGFSLGWIAMQESVLYLHAYLFMLGCSYALKHDEHVRVDVFYRRFSKAKKAFVNLVGHLVLLWPVAIFILFVSFDYVAVSWQIKEQSQEAGGLPFVYLLKSLIPLMCILLLIQSLSEICKSLNALFNKGNA</sequence>
<evidence type="ECO:0000256" key="3">
    <source>
        <dbReference type="ARBA" id="ARBA00022475"/>
    </source>
</evidence>
<dbReference type="PANTHER" id="PTHR35011:SF4">
    <property type="entry name" value="SLL1102 PROTEIN"/>
    <property type="match status" value="1"/>
</dbReference>
<keyword evidence="5 9" id="KW-0812">Transmembrane</keyword>
<dbReference type="EMBL" id="JBAWKS010000001">
    <property type="protein sequence ID" value="MEI4550141.1"/>
    <property type="molecule type" value="Genomic_DNA"/>
</dbReference>
<evidence type="ECO:0000256" key="1">
    <source>
        <dbReference type="ARBA" id="ARBA00004429"/>
    </source>
</evidence>
<feature type="transmembrane region" description="Helical" evidence="9">
    <location>
        <begin position="70"/>
        <end position="93"/>
    </location>
</feature>
<accession>A0ABU8ET39</accession>
<dbReference type="Proteomes" id="UP001382455">
    <property type="component" value="Unassembled WGS sequence"/>
</dbReference>
<keyword evidence="7 9" id="KW-0472">Membrane</keyword>
<evidence type="ECO:0000256" key="2">
    <source>
        <dbReference type="ARBA" id="ARBA00022448"/>
    </source>
</evidence>
<feature type="transmembrane region" description="Helical" evidence="9">
    <location>
        <begin position="33"/>
        <end position="49"/>
    </location>
</feature>
<protein>
    <recommendedName>
        <fullName evidence="9">TRAP transporter small permease protein</fullName>
    </recommendedName>
</protein>
<evidence type="ECO:0000256" key="6">
    <source>
        <dbReference type="ARBA" id="ARBA00022989"/>
    </source>
</evidence>
<dbReference type="Pfam" id="PF04290">
    <property type="entry name" value="DctQ"/>
    <property type="match status" value="1"/>
</dbReference>
<evidence type="ECO:0000259" key="10">
    <source>
        <dbReference type="Pfam" id="PF04290"/>
    </source>
</evidence>